<name>A0AC34QWC8_9BILA</name>
<protein>
    <submittedName>
        <fullName evidence="2">Uncharacterized protein</fullName>
    </submittedName>
</protein>
<dbReference type="Proteomes" id="UP000887576">
    <property type="component" value="Unplaced"/>
</dbReference>
<sequence>MTTSNKTTVKKITPTPGGGATGGSGKSGRITKTNSVSKKQKQTKPKSARNPIKTPKKQNLKKESKGRSSSLRTDLKERKSETFKKTPLKLSTKSPSESNVTMSDVLSSRRSTTTSDQISMDTTQTITKIQQMTSPTTSGTSAVSVTGLPPSSITGISPSTVASATGEPYPTTLSNVSTTSTTDVSTTTASTMTSATNRPLTFRTVCDCGSDTFTKEQEKQLEESDLPLPDPDRPLLFVNKTIIQPLSYEAYKPMDLVSPLSTKNTSFRRAALLIPSKQDPINILTPFKPILHTLYYAHRHAFVIDDLIQNYQYLEDY</sequence>
<accession>A0AC34QWC8</accession>
<evidence type="ECO:0000313" key="2">
    <source>
        <dbReference type="WBParaSite" id="JU765_v2.g19983.t1"/>
    </source>
</evidence>
<organism evidence="1 2">
    <name type="scientific">Panagrolaimus sp. JU765</name>
    <dbReference type="NCBI Taxonomy" id="591449"/>
    <lineage>
        <taxon>Eukaryota</taxon>
        <taxon>Metazoa</taxon>
        <taxon>Ecdysozoa</taxon>
        <taxon>Nematoda</taxon>
        <taxon>Chromadorea</taxon>
        <taxon>Rhabditida</taxon>
        <taxon>Tylenchina</taxon>
        <taxon>Panagrolaimomorpha</taxon>
        <taxon>Panagrolaimoidea</taxon>
        <taxon>Panagrolaimidae</taxon>
        <taxon>Panagrolaimus</taxon>
    </lineage>
</organism>
<evidence type="ECO:0000313" key="1">
    <source>
        <dbReference type="Proteomes" id="UP000887576"/>
    </source>
</evidence>
<reference evidence="2" key="1">
    <citation type="submission" date="2022-11" db="UniProtKB">
        <authorList>
            <consortium name="WormBaseParasite"/>
        </authorList>
    </citation>
    <scope>IDENTIFICATION</scope>
</reference>
<dbReference type="WBParaSite" id="JU765_v2.g19983.t1">
    <property type="protein sequence ID" value="JU765_v2.g19983.t1"/>
    <property type="gene ID" value="JU765_v2.g19983"/>
</dbReference>
<proteinExistence type="predicted"/>